<dbReference type="EMBL" id="CAMGYJ010000007">
    <property type="protein sequence ID" value="CAI0442116.1"/>
    <property type="molecule type" value="Genomic_DNA"/>
</dbReference>
<feature type="region of interest" description="Disordered" evidence="1">
    <location>
        <begin position="54"/>
        <end position="76"/>
    </location>
</feature>
<dbReference type="SUPFAM" id="SSF140663">
    <property type="entry name" value="TTHA0068-like"/>
    <property type="match status" value="1"/>
</dbReference>
<keyword evidence="3" id="KW-1185">Reference proteome</keyword>
<dbReference type="InterPro" id="IPR023203">
    <property type="entry name" value="TTHA0068_sf"/>
</dbReference>
<dbReference type="PANTHER" id="PTHR34796:SF1">
    <property type="entry name" value="EXPRESSED PROTEIN"/>
    <property type="match status" value="1"/>
</dbReference>
<dbReference type="PANTHER" id="PTHR34796">
    <property type="entry name" value="EXPRESSED PROTEIN"/>
    <property type="match status" value="1"/>
</dbReference>
<evidence type="ECO:0000313" key="2">
    <source>
        <dbReference type="EMBL" id="CAI0442116.1"/>
    </source>
</evidence>
<evidence type="ECO:0000313" key="3">
    <source>
        <dbReference type="Proteomes" id="UP001154282"/>
    </source>
</evidence>
<sequence length="298" mass="33284">MVGLKSIWEPKTEQKMAQPYEALTTLFSPFPSSSATANNNSSSARILLLLPSDSSSASRHHSSTPKSISTSRPRLGFRKPFRCHSWRRGRYTEEEEEEEEDASGSISTVTFGAAVDQFNRRQYYECHDSLEALWMGAEDEASRTLFHGILQCAVGFHHLFNQNHKGAMMELGEGLCKLRKLDFQTGPFRRFEEEISAVLEFIYLTQLQLAACESERAKFRGTEDICLAMDQTEISYQLLGGYGAGQKLYGLETELSGGGGVSTFVTFVPPLTSGDKQKVKLPTLGATHEHLLAITRRR</sequence>
<dbReference type="AlphaFoldDB" id="A0AAV0M6J4"/>
<proteinExistence type="predicted"/>
<gene>
    <name evidence="2" type="ORF">LITE_LOCUS27146</name>
</gene>
<accession>A0AAV0M6J4</accession>
<protein>
    <recommendedName>
        <fullName evidence="4">DUF309 domain-containing protein</fullName>
    </recommendedName>
</protein>
<reference evidence="2" key="1">
    <citation type="submission" date="2022-08" db="EMBL/GenBank/DDBJ databases">
        <authorList>
            <person name="Gutierrez-Valencia J."/>
        </authorList>
    </citation>
    <scope>NUCLEOTIDE SEQUENCE</scope>
</reference>
<name>A0AAV0M6J4_9ROSI</name>
<comment type="caution">
    <text evidence="2">The sequence shown here is derived from an EMBL/GenBank/DDBJ whole genome shotgun (WGS) entry which is preliminary data.</text>
</comment>
<organism evidence="2 3">
    <name type="scientific">Linum tenue</name>
    <dbReference type="NCBI Taxonomy" id="586396"/>
    <lineage>
        <taxon>Eukaryota</taxon>
        <taxon>Viridiplantae</taxon>
        <taxon>Streptophyta</taxon>
        <taxon>Embryophyta</taxon>
        <taxon>Tracheophyta</taxon>
        <taxon>Spermatophyta</taxon>
        <taxon>Magnoliopsida</taxon>
        <taxon>eudicotyledons</taxon>
        <taxon>Gunneridae</taxon>
        <taxon>Pentapetalae</taxon>
        <taxon>rosids</taxon>
        <taxon>fabids</taxon>
        <taxon>Malpighiales</taxon>
        <taxon>Linaceae</taxon>
        <taxon>Linum</taxon>
    </lineage>
</organism>
<dbReference type="Proteomes" id="UP001154282">
    <property type="component" value="Unassembled WGS sequence"/>
</dbReference>
<evidence type="ECO:0000256" key="1">
    <source>
        <dbReference type="SAM" id="MobiDB-lite"/>
    </source>
</evidence>
<dbReference type="Pfam" id="PF03745">
    <property type="entry name" value="DUF309"/>
    <property type="match status" value="1"/>
</dbReference>
<dbReference type="InterPro" id="IPR005500">
    <property type="entry name" value="DUF309"/>
</dbReference>
<evidence type="ECO:0008006" key="4">
    <source>
        <dbReference type="Google" id="ProtNLM"/>
    </source>
</evidence>
<dbReference type="Gene3D" id="1.10.3450.10">
    <property type="entry name" value="TTHA0068-like"/>
    <property type="match status" value="1"/>
</dbReference>